<keyword evidence="8" id="KW-1185">Reference proteome</keyword>
<dbReference type="Proteomes" id="UP001054252">
    <property type="component" value="Unassembled WGS sequence"/>
</dbReference>
<dbReference type="EMBL" id="BPVZ01000330">
    <property type="protein sequence ID" value="GKV49962.1"/>
    <property type="molecule type" value="Genomic_DNA"/>
</dbReference>
<proteinExistence type="inferred from homology"/>
<evidence type="ECO:0000256" key="3">
    <source>
        <dbReference type="ARBA" id="ARBA00022676"/>
    </source>
</evidence>
<organism evidence="7 8">
    <name type="scientific">Rubroshorea leprosula</name>
    <dbReference type="NCBI Taxonomy" id="152421"/>
    <lineage>
        <taxon>Eukaryota</taxon>
        <taxon>Viridiplantae</taxon>
        <taxon>Streptophyta</taxon>
        <taxon>Embryophyta</taxon>
        <taxon>Tracheophyta</taxon>
        <taxon>Spermatophyta</taxon>
        <taxon>Magnoliopsida</taxon>
        <taxon>eudicotyledons</taxon>
        <taxon>Gunneridae</taxon>
        <taxon>Pentapetalae</taxon>
        <taxon>rosids</taxon>
        <taxon>malvids</taxon>
        <taxon>Malvales</taxon>
        <taxon>Dipterocarpaceae</taxon>
        <taxon>Rubroshorea</taxon>
    </lineage>
</organism>
<evidence type="ECO:0000256" key="5">
    <source>
        <dbReference type="ARBA" id="ARBA00023034"/>
    </source>
</evidence>
<dbReference type="GO" id="GO:0016757">
    <property type="term" value="F:glycosyltransferase activity"/>
    <property type="evidence" value="ECO:0007669"/>
    <property type="project" value="UniProtKB-KW"/>
</dbReference>
<comment type="similarity">
    <text evidence="2">Belongs to the glycosyltransferase 47 family.</text>
</comment>
<evidence type="ECO:0000256" key="2">
    <source>
        <dbReference type="ARBA" id="ARBA00010271"/>
    </source>
</evidence>
<keyword evidence="5" id="KW-0333">Golgi apparatus</keyword>
<sequence length="218" mass="24308">MEGNFIHKLDLGSKFPTKDPEKAHVFYLPFSVAKMQGKTPIGIEASVLTISCFLAMIGTPSVLYAMPTPKKNSTPSRMCPYQRSTSKLTNYKAWLGAHLPRIVQSWLSLQEGCMALLDLSYLNTGKTRMKTSGYTNTFLKGYISYYDMMRKSKYCLCPSGYEVASPRIVEALYNGCVPVLISVSYVPPFSDVLNWKSFTVVLSVDDIPNLKNILNGIS</sequence>
<evidence type="ECO:0000313" key="8">
    <source>
        <dbReference type="Proteomes" id="UP001054252"/>
    </source>
</evidence>
<keyword evidence="3" id="KW-0808">Transferase</keyword>
<reference evidence="7 8" key="1">
    <citation type="journal article" date="2021" name="Commun. Biol.">
        <title>The genome of Shorea leprosula (Dipterocarpaceae) highlights the ecological relevance of drought in aseasonal tropical rainforests.</title>
        <authorList>
            <person name="Ng K.K.S."/>
            <person name="Kobayashi M.J."/>
            <person name="Fawcett J.A."/>
            <person name="Hatakeyama M."/>
            <person name="Paape T."/>
            <person name="Ng C.H."/>
            <person name="Ang C.C."/>
            <person name="Tnah L.H."/>
            <person name="Lee C.T."/>
            <person name="Nishiyama T."/>
            <person name="Sese J."/>
            <person name="O'Brien M.J."/>
            <person name="Copetti D."/>
            <person name="Mohd Noor M.I."/>
            <person name="Ong R.C."/>
            <person name="Putra M."/>
            <person name="Sireger I.Z."/>
            <person name="Indrioko S."/>
            <person name="Kosugi Y."/>
            <person name="Izuno A."/>
            <person name="Isagi Y."/>
            <person name="Lee S.L."/>
            <person name="Shimizu K.K."/>
        </authorList>
    </citation>
    <scope>NUCLEOTIDE SEQUENCE [LARGE SCALE GENOMIC DNA]</scope>
    <source>
        <strain evidence="7">214</strain>
    </source>
</reference>
<dbReference type="Pfam" id="PF03016">
    <property type="entry name" value="Exostosin_GT47"/>
    <property type="match status" value="1"/>
</dbReference>
<evidence type="ECO:0000259" key="6">
    <source>
        <dbReference type="Pfam" id="PF03016"/>
    </source>
</evidence>
<keyword evidence="4" id="KW-0812">Transmembrane</keyword>
<feature type="domain" description="Exostosin GT47" evidence="6">
    <location>
        <begin position="137"/>
        <end position="216"/>
    </location>
</feature>
<gene>
    <name evidence="7" type="ORF">SLEP1_g56684</name>
</gene>
<accession>A0AAV5MNF3</accession>
<dbReference type="InterPro" id="IPR040911">
    <property type="entry name" value="Exostosin_GT47"/>
</dbReference>
<evidence type="ECO:0000313" key="7">
    <source>
        <dbReference type="EMBL" id="GKV49962.1"/>
    </source>
</evidence>
<evidence type="ECO:0000256" key="4">
    <source>
        <dbReference type="ARBA" id="ARBA00022968"/>
    </source>
</evidence>
<evidence type="ECO:0000256" key="1">
    <source>
        <dbReference type="ARBA" id="ARBA00004323"/>
    </source>
</evidence>
<dbReference type="InterPro" id="IPR004263">
    <property type="entry name" value="Exostosin"/>
</dbReference>
<name>A0AAV5MNF3_9ROSI</name>
<dbReference type="PANTHER" id="PTHR11062">
    <property type="entry name" value="EXOSTOSIN HEPARAN SULFATE GLYCOSYLTRANSFERASE -RELATED"/>
    <property type="match status" value="1"/>
</dbReference>
<keyword evidence="4" id="KW-0735">Signal-anchor</keyword>
<protein>
    <recommendedName>
        <fullName evidence="6">Exostosin GT47 domain-containing protein</fullName>
    </recommendedName>
</protein>
<keyword evidence="3" id="KW-0328">Glycosyltransferase</keyword>
<dbReference type="PANTHER" id="PTHR11062:SF207">
    <property type="entry name" value="OS07G0188700 PROTEIN"/>
    <property type="match status" value="1"/>
</dbReference>
<dbReference type="AlphaFoldDB" id="A0AAV5MNF3"/>
<dbReference type="GO" id="GO:0000139">
    <property type="term" value="C:Golgi membrane"/>
    <property type="evidence" value="ECO:0007669"/>
    <property type="project" value="UniProtKB-SubCell"/>
</dbReference>
<comment type="caution">
    <text evidence="7">The sequence shown here is derived from an EMBL/GenBank/DDBJ whole genome shotgun (WGS) entry which is preliminary data.</text>
</comment>
<comment type="subcellular location">
    <subcellularLocation>
        <location evidence="1">Golgi apparatus membrane</location>
        <topology evidence="1">Single-pass type II membrane protein</topology>
    </subcellularLocation>
</comment>